<reference evidence="1 2" key="1">
    <citation type="submission" date="2019-03" db="EMBL/GenBank/DDBJ databases">
        <title>Genomic Encyclopedia of Type Strains, Phase IV (KMG-IV): sequencing the most valuable type-strain genomes for metagenomic binning, comparative biology and taxonomic classification.</title>
        <authorList>
            <person name="Goeker M."/>
        </authorList>
    </citation>
    <scope>NUCLEOTIDE SEQUENCE [LARGE SCALE GENOMIC DNA]</scope>
    <source>
        <strain evidence="1 2">DSM 29481</strain>
    </source>
</reference>
<evidence type="ECO:0000313" key="2">
    <source>
        <dbReference type="Proteomes" id="UP000295773"/>
    </source>
</evidence>
<dbReference type="RefSeq" id="WP_132224727.1">
    <property type="nucleotide sequence ID" value="NZ_JANKBG010000009.1"/>
</dbReference>
<gene>
    <name evidence="1" type="ORF">EDD61_10962</name>
</gene>
<comment type="caution">
    <text evidence="1">The sequence shown here is derived from an EMBL/GenBank/DDBJ whole genome shotgun (WGS) entry which is preliminary data.</text>
</comment>
<dbReference type="Proteomes" id="UP000295773">
    <property type="component" value="Unassembled WGS sequence"/>
</dbReference>
<dbReference type="EMBL" id="SMBP01000009">
    <property type="protein sequence ID" value="TCU60025.1"/>
    <property type="molecule type" value="Genomic_DNA"/>
</dbReference>
<protein>
    <submittedName>
        <fullName evidence="1">Uncharacterized protein</fullName>
    </submittedName>
</protein>
<proteinExistence type="predicted"/>
<accession>A0A4V2VKH8</accession>
<evidence type="ECO:0000313" key="1">
    <source>
        <dbReference type="EMBL" id="TCU60025.1"/>
    </source>
</evidence>
<organism evidence="1 2">
    <name type="scientific">Longicatena caecimuris</name>
    <dbReference type="NCBI Taxonomy" id="1796635"/>
    <lineage>
        <taxon>Bacteria</taxon>
        <taxon>Bacillati</taxon>
        <taxon>Bacillota</taxon>
        <taxon>Erysipelotrichia</taxon>
        <taxon>Erysipelotrichales</taxon>
        <taxon>Erysipelotrichaceae</taxon>
        <taxon>Longicatena</taxon>
    </lineage>
</organism>
<keyword evidence="2" id="KW-1185">Reference proteome</keyword>
<sequence length="123" mass="14564">MKLKNKQILEAQQALGKLLNTNLPVKQAYHIKKTLASIKKQIMFIDEQRKDMIKKYGVEKEDGNFEIPVDEKEKRENFFTEYESLLEIEEEIDVRKLTLDDLERVELTANEIETIEFMIEVSE</sequence>
<dbReference type="AlphaFoldDB" id="A0A4V2VKH8"/>
<name>A0A4V2VKH8_9FIRM</name>